<organism evidence="13 14">
    <name type="scientific">Xiphophorus maculatus</name>
    <name type="common">Southern platyfish</name>
    <name type="synonym">Platypoecilus maculatus</name>
    <dbReference type="NCBI Taxonomy" id="8083"/>
    <lineage>
        <taxon>Eukaryota</taxon>
        <taxon>Metazoa</taxon>
        <taxon>Chordata</taxon>
        <taxon>Craniata</taxon>
        <taxon>Vertebrata</taxon>
        <taxon>Euteleostomi</taxon>
        <taxon>Actinopterygii</taxon>
        <taxon>Neopterygii</taxon>
        <taxon>Teleostei</taxon>
        <taxon>Neoteleostei</taxon>
        <taxon>Acanthomorphata</taxon>
        <taxon>Ovalentaria</taxon>
        <taxon>Atherinomorphae</taxon>
        <taxon>Cyprinodontiformes</taxon>
        <taxon>Poeciliidae</taxon>
        <taxon>Poeciliinae</taxon>
        <taxon>Xiphophorus</taxon>
    </lineage>
</organism>
<dbReference type="FunFam" id="1.10.510.10:FF:000003">
    <property type="entry name" value="TRAF2 and NCK-interacting protein kinase isoform 4"/>
    <property type="match status" value="1"/>
</dbReference>
<dbReference type="PANTHER" id="PTHR47096">
    <property type="entry name" value="MISSHAPEN LIKE KINASE 1"/>
    <property type="match status" value="1"/>
</dbReference>
<evidence type="ECO:0000256" key="5">
    <source>
        <dbReference type="ARBA" id="ARBA00022741"/>
    </source>
</evidence>
<accession>A0A3B5R3N5</accession>
<keyword evidence="6" id="KW-0418">Kinase</keyword>
<keyword evidence="7 10" id="KW-0067">ATP-binding</keyword>
<name>A0A3B5R3N5_XIPMA</name>
<dbReference type="STRING" id="8083.ENSXMAP00000038233"/>
<dbReference type="InterPro" id="IPR008271">
    <property type="entry name" value="Ser/Thr_kinase_AS"/>
</dbReference>
<evidence type="ECO:0000256" key="6">
    <source>
        <dbReference type="ARBA" id="ARBA00022777"/>
    </source>
</evidence>
<dbReference type="SMART" id="SM00220">
    <property type="entry name" value="S_TKc"/>
    <property type="match status" value="1"/>
</dbReference>
<keyword evidence="3" id="KW-0723">Serine/threonine-protein kinase</keyword>
<reference evidence="14" key="2">
    <citation type="journal article" date="2013" name="Nat. Genet.">
        <title>The genome of the platyfish, Xiphophorus maculatus, provides insights into evolutionary adaptation and several complex traits.</title>
        <authorList>
            <person name="Schartl M."/>
            <person name="Walter R.B."/>
            <person name="Shen Y."/>
            <person name="Garcia T."/>
            <person name="Catchen J."/>
            <person name="Amores A."/>
            <person name="Braasch I."/>
            <person name="Chalopin D."/>
            <person name="Volff J.N."/>
            <person name="Lesch K.P."/>
            <person name="Bisazza A."/>
            <person name="Minx P."/>
            <person name="Hillier L."/>
            <person name="Wilson R.K."/>
            <person name="Fuerstenberg S."/>
            <person name="Boore J."/>
            <person name="Searle S."/>
            <person name="Postlethwait J.H."/>
            <person name="Warren W.C."/>
        </authorList>
    </citation>
    <scope>NUCLEOTIDE SEQUENCE [LARGE SCALE GENOMIC DNA]</scope>
    <source>
        <strain evidence="14">JP 163 A</strain>
    </source>
</reference>
<keyword evidence="4" id="KW-0808">Transferase</keyword>
<reference evidence="14" key="1">
    <citation type="submission" date="2012-01" db="EMBL/GenBank/DDBJ databases">
        <authorList>
            <person name="Walter R."/>
            <person name="Schartl M."/>
            <person name="Warren W."/>
        </authorList>
    </citation>
    <scope>NUCLEOTIDE SEQUENCE [LARGE SCALE GENOMIC DNA]</scope>
    <source>
        <strain evidence="14">JP 163 A</strain>
    </source>
</reference>
<feature type="domain" description="Protein kinase" evidence="12">
    <location>
        <begin position="24"/>
        <end position="288"/>
    </location>
</feature>
<evidence type="ECO:0000256" key="2">
    <source>
        <dbReference type="ARBA" id="ARBA00012513"/>
    </source>
</evidence>
<feature type="region of interest" description="Disordered" evidence="11">
    <location>
        <begin position="306"/>
        <end position="343"/>
    </location>
</feature>
<evidence type="ECO:0000313" key="14">
    <source>
        <dbReference type="Proteomes" id="UP000002852"/>
    </source>
</evidence>
<keyword evidence="5 10" id="KW-0547">Nucleotide-binding</keyword>
<dbReference type="AlphaFoldDB" id="A0A3B5R3N5"/>
<evidence type="ECO:0000256" key="10">
    <source>
        <dbReference type="PROSITE-ProRule" id="PRU10141"/>
    </source>
</evidence>
<dbReference type="InParanoid" id="A0A3B5R3N5"/>
<dbReference type="PROSITE" id="PS00108">
    <property type="entry name" value="PROTEIN_KINASE_ST"/>
    <property type="match status" value="1"/>
</dbReference>
<feature type="region of interest" description="Disordered" evidence="11">
    <location>
        <begin position="394"/>
        <end position="448"/>
    </location>
</feature>
<evidence type="ECO:0000256" key="1">
    <source>
        <dbReference type="ARBA" id="ARBA00008874"/>
    </source>
</evidence>
<evidence type="ECO:0000259" key="12">
    <source>
        <dbReference type="PROSITE" id="PS50011"/>
    </source>
</evidence>
<dbReference type="GO" id="GO:0005829">
    <property type="term" value="C:cytosol"/>
    <property type="evidence" value="ECO:0007669"/>
    <property type="project" value="TreeGrafter"/>
</dbReference>
<dbReference type="PROSITE" id="PS50011">
    <property type="entry name" value="PROTEIN_KINASE_DOM"/>
    <property type="match status" value="1"/>
</dbReference>
<keyword evidence="14" id="KW-1185">Reference proteome</keyword>
<dbReference type="InterPro" id="IPR000719">
    <property type="entry name" value="Prot_kinase_dom"/>
</dbReference>
<evidence type="ECO:0000256" key="4">
    <source>
        <dbReference type="ARBA" id="ARBA00022679"/>
    </source>
</evidence>
<dbReference type="InterPro" id="IPR017441">
    <property type="entry name" value="Protein_kinase_ATP_BS"/>
</dbReference>
<dbReference type="Gene3D" id="3.30.200.20">
    <property type="entry name" value="Phosphorylase Kinase, domain 1"/>
    <property type="match status" value="1"/>
</dbReference>
<feature type="region of interest" description="Disordered" evidence="11">
    <location>
        <begin position="494"/>
        <end position="519"/>
    </location>
</feature>
<reference evidence="13" key="4">
    <citation type="submission" date="2025-09" db="UniProtKB">
        <authorList>
            <consortium name="Ensembl"/>
        </authorList>
    </citation>
    <scope>IDENTIFICATION</scope>
    <source>
        <strain evidence="13">JP 163 A</strain>
    </source>
</reference>
<dbReference type="InterPro" id="IPR051700">
    <property type="entry name" value="STE20_Ser-Thr_kinase"/>
</dbReference>
<dbReference type="Gene3D" id="1.10.510.10">
    <property type="entry name" value="Transferase(Phosphotransferase) domain 1"/>
    <property type="match status" value="1"/>
</dbReference>
<evidence type="ECO:0000256" key="11">
    <source>
        <dbReference type="SAM" id="MobiDB-lite"/>
    </source>
</evidence>
<protein>
    <recommendedName>
        <fullName evidence="2">non-specific serine/threonine protein kinase</fullName>
        <ecNumber evidence="2">2.7.11.1</ecNumber>
    </recommendedName>
</protein>
<comment type="catalytic activity">
    <reaction evidence="8">
        <text>L-threonyl-[protein] + ATP = O-phospho-L-threonyl-[protein] + ADP + H(+)</text>
        <dbReference type="Rhea" id="RHEA:46608"/>
        <dbReference type="Rhea" id="RHEA-COMP:11060"/>
        <dbReference type="Rhea" id="RHEA-COMP:11605"/>
        <dbReference type="ChEBI" id="CHEBI:15378"/>
        <dbReference type="ChEBI" id="CHEBI:30013"/>
        <dbReference type="ChEBI" id="CHEBI:30616"/>
        <dbReference type="ChEBI" id="CHEBI:61977"/>
        <dbReference type="ChEBI" id="CHEBI:456216"/>
        <dbReference type="EC" id="2.7.11.1"/>
    </reaction>
</comment>
<dbReference type="GO" id="GO:0005524">
    <property type="term" value="F:ATP binding"/>
    <property type="evidence" value="ECO:0007669"/>
    <property type="project" value="UniProtKB-UniRule"/>
</dbReference>
<evidence type="ECO:0000256" key="3">
    <source>
        <dbReference type="ARBA" id="ARBA00022527"/>
    </source>
</evidence>
<dbReference type="PROSITE" id="PS00107">
    <property type="entry name" value="PROTEIN_KINASE_ATP"/>
    <property type="match status" value="1"/>
</dbReference>
<dbReference type="SUPFAM" id="SSF56112">
    <property type="entry name" value="Protein kinase-like (PK-like)"/>
    <property type="match status" value="1"/>
</dbReference>
<feature type="compositionally biased region" description="Acidic residues" evidence="11">
    <location>
        <begin position="316"/>
        <end position="333"/>
    </location>
</feature>
<dbReference type="OMA" id="RIHPHMA"/>
<dbReference type="InterPro" id="IPR011009">
    <property type="entry name" value="Kinase-like_dom_sf"/>
</dbReference>
<dbReference type="EC" id="2.7.11.1" evidence="2"/>
<dbReference type="GeneTree" id="ENSGT00950000183196"/>
<dbReference type="GO" id="GO:0004674">
    <property type="term" value="F:protein serine/threonine kinase activity"/>
    <property type="evidence" value="ECO:0007669"/>
    <property type="project" value="UniProtKB-KW"/>
</dbReference>
<evidence type="ECO:0000256" key="7">
    <source>
        <dbReference type="ARBA" id="ARBA00022840"/>
    </source>
</evidence>
<dbReference type="Ensembl" id="ENSXMAT00000042240.1">
    <property type="protein sequence ID" value="ENSXMAP00000038233.1"/>
    <property type="gene ID" value="ENSXMAG00000021927.1"/>
</dbReference>
<feature type="binding site" evidence="10">
    <location>
        <position position="53"/>
    </location>
    <ligand>
        <name>ATP</name>
        <dbReference type="ChEBI" id="CHEBI:30616"/>
    </ligand>
</feature>
<sequence>RNSAVPAEPPSGLDMSAGDPAGIFELVELVGNGTYGQVYKGRHVKTGQLAAIKVMDVTGDEEEEIKAEINMLKKYSHHRNIATYYGAFIKKNPPGMDDQLWLVMEFCGAGSVTDLIKNTKGNSLKEEWIAYICREILRGLTHLHQHKVIHRDIKGQNVLLTENAEVKLVDFGVSAQLDRTVGRRNTFIGTPYWMAPEVIACDENPDATYDFKSDLWSLGITAIEMAEGAPPLCDMHPMRALFLIPRNPAPRLKSKKWSKKFQSFIESCLVKSHSQRPSTEQLLKHPYIRDLPNERQVRIQLKDHIDRTKKRRGERDETEYEYSGSEEEDEERDIGEPSSIINIPGESTLRRDFLRLQLANKERSELIRRQQLEQQQNEEHKRQLLAERQKRIEEQKEQRRRLEEQQRRERELRKQQERDQRRRYEEMEQLRREEERRHAEREQEYKRKQIEEQRQAERLQRQLQQERAYLVSLQQQQEPPRPPQDKKQLYHYKDQAPSSNDKPAWAKEVTCRGPGGRRGAGALHYEAGTGNRGVWGNCISMQMT</sequence>
<evidence type="ECO:0000313" key="13">
    <source>
        <dbReference type="Ensembl" id="ENSXMAP00000038233.1"/>
    </source>
</evidence>
<reference evidence="13" key="3">
    <citation type="submission" date="2025-08" db="UniProtKB">
        <authorList>
            <consortium name="Ensembl"/>
        </authorList>
    </citation>
    <scope>IDENTIFICATION</scope>
    <source>
        <strain evidence="13">JP 163 A</strain>
    </source>
</reference>
<dbReference type="PANTHER" id="PTHR47096:SF1">
    <property type="entry name" value="MISSHAPEN LIKE KINASE 1"/>
    <property type="match status" value="1"/>
</dbReference>
<comment type="similarity">
    <text evidence="1">Belongs to the protein kinase superfamily. STE Ser/Thr protein kinase family. STE20 subfamily.</text>
</comment>
<evidence type="ECO:0000256" key="8">
    <source>
        <dbReference type="ARBA" id="ARBA00047899"/>
    </source>
</evidence>
<dbReference type="Proteomes" id="UP000002852">
    <property type="component" value="Unassembled WGS sequence"/>
</dbReference>
<proteinExistence type="inferred from homology"/>
<evidence type="ECO:0000256" key="9">
    <source>
        <dbReference type="ARBA" id="ARBA00048679"/>
    </source>
</evidence>
<comment type="catalytic activity">
    <reaction evidence="9">
        <text>L-seryl-[protein] + ATP = O-phospho-L-seryl-[protein] + ADP + H(+)</text>
        <dbReference type="Rhea" id="RHEA:17989"/>
        <dbReference type="Rhea" id="RHEA-COMP:9863"/>
        <dbReference type="Rhea" id="RHEA-COMP:11604"/>
        <dbReference type="ChEBI" id="CHEBI:15378"/>
        <dbReference type="ChEBI" id="CHEBI:29999"/>
        <dbReference type="ChEBI" id="CHEBI:30616"/>
        <dbReference type="ChEBI" id="CHEBI:83421"/>
        <dbReference type="ChEBI" id="CHEBI:456216"/>
        <dbReference type="EC" id="2.7.11.1"/>
    </reaction>
</comment>
<dbReference type="FunFam" id="3.30.200.20:FF:000006">
    <property type="entry name" value="TRAF2 and NCK-interacting protein kinase isoform 4"/>
    <property type="match status" value="1"/>
</dbReference>
<dbReference type="Pfam" id="PF00069">
    <property type="entry name" value="Pkinase"/>
    <property type="match status" value="1"/>
</dbReference>